<keyword evidence="3" id="KW-0234">DNA repair</keyword>
<keyword evidence="1" id="KW-0677">Repeat</keyword>
<comment type="caution">
    <text evidence="6">The sequence shown here is derived from an EMBL/GenBank/DDBJ whole genome shotgun (WGS) entry which is preliminary data.</text>
</comment>
<dbReference type="SUPFAM" id="SSF50249">
    <property type="entry name" value="Nucleic acid-binding proteins"/>
    <property type="match status" value="1"/>
</dbReference>
<dbReference type="GeneID" id="92516292"/>
<organism evidence="6 7">
    <name type="scientific">Leishmania martiniquensis</name>
    <dbReference type="NCBI Taxonomy" id="1580590"/>
    <lineage>
        <taxon>Eukaryota</taxon>
        <taxon>Discoba</taxon>
        <taxon>Euglenozoa</taxon>
        <taxon>Kinetoplastea</taxon>
        <taxon>Metakinetoplastina</taxon>
        <taxon>Trypanosomatida</taxon>
        <taxon>Trypanosomatidae</taxon>
        <taxon>Leishmaniinae</taxon>
        <taxon>Leishmania</taxon>
    </lineage>
</organism>
<reference evidence="7" key="1">
    <citation type="journal article" date="2021" name="Microbiol. Resour. Announc.">
        <title>LGAAP: Leishmaniinae Genome Assembly and Annotation Pipeline.</title>
        <authorList>
            <person name="Almutairi H."/>
            <person name="Urbaniak M.D."/>
            <person name="Bates M.D."/>
            <person name="Jariyapan N."/>
            <person name="Kwakye-Nuako G."/>
            <person name="Thomaz-Soccol V."/>
            <person name="Al-Salem W.S."/>
            <person name="Dillon R.J."/>
            <person name="Bates P.A."/>
            <person name="Gatherer D."/>
        </authorList>
    </citation>
    <scope>NUCLEOTIDE SEQUENCE [LARGE SCALE GENOMIC DNA]</scope>
</reference>
<dbReference type="Pfam" id="PF00634">
    <property type="entry name" value="BRCA2"/>
    <property type="match status" value="1"/>
</dbReference>
<feature type="domain" description="BRCA2 OB1" evidence="5">
    <location>
        <begin position="433"/>
        <end position="544"/>
    </location>
</feature>
<keyword evidence="7" id="KW-1185">Reference proteome</keyword>
<evidence type="ECO:0000313" key="7">
    <source>
        <dbReference type="Proteomes" id="UP000673552"/>
    </source>
</evidence>
<dbReference type="AlphaFoldDB" id="A0A836KML0"/>
<evidence type="ECO:0000259" key="5">
    <source>
        <dbReference type="Pfam" id="PF09103"/>
    </source>
</evidence>
<dbReference type="RefSeq" id="XP_067179094.1">
    <property type="nucleotide sequence ID" value="XM_067323780.1"/>
</dbReference>
<gene>
    <name evidence="6" type="ORF">LSCM1_06349</name>
</gene>
<dbReference type="PANTHER" id="PTHR11289">
    <property type="entry name" value="BREAST CANCER TYPE 2 SUSCEPTIBILITY PROTEIN BRCA2"/>
    <property type="match status" value="1"/>
</dbReference>
<dbReference type="InterPro" id="IPR012340">
    <property type="entry name" value="NA-bd_OB-fold"/>
</dbReference>
<dbReference type="EMBL" id="JAFEUZ010000020">
    <property type="protein sequence ID" value="KAG5479931.1"/>
    <property type="molecule type" value="Genomic_DNA"/>
</dbReference>
<proteinExistence type="predicted"/>
<dbReference type="InterPro" id="IPR002093">
    <property type="entry name" value="BRCA2_repeat"/>
</dbReference>
<feature type="compositionally biased region" description="Basic and acidic residues" evidence="4">
    <location>
        <begin position="66"/>
        <end position="82"/>
    </location>
</feature>
<dbReference type="GO" id="GO:0000724">
    <property type="term" value="P:double-strand break repair via homologous recombination"/>
    <property type="evidence" value="ECO:0007669"/>
    <property type="project" value="InterPro"/>
</dbReference>
<dbReference type="InterPro" id="IPR015187">
    <property type="entry name" value="BRCA2_OB_1"/>
</dbReference>
<dbReference type="Gene3D" id="2.40.50.140">
    <property type="entry name" value="Nucleic acid-binding proteins"/>
    <property type="match status" value="2"/>
</dbReference>
<evidence type="ECO:0000256" key="4">
    <source>
        <dbReference type="SAM" id="MobiDB-lite"/>
    </source>
</evidence>
<dbReference type="KEGG" id="lmat:92516292"/>
<evidence type="ECO:0000256" key="1">
    <source>
        <dbReference type="ARBA" id="ARBA00022737"/>
    </source>
</evidence>
<dbReference type="CDD" id="cd04493">
    <property type="entry name" value="BRCA2DBD_OB1"/>
    <property type="match status" value="1"/>
</dbReference>
<feature type="region of interest" description="Disordered" evidence="4">
    <location>
        <begin position="59"/>
        <end position="94"/>
    </location>
</feature>
<dbReference type="Proteomes" id="UP000673552">
    <property type="component" value="Unassembled WGS sequence"/>
</dbReference>
<feature type="compositionally biased region" description="Low complexity" evidence="4">
    <location>
        <begin position="83"/>
        <end position="94"/>
    </location>
</feature>
<dbReference type="PANTHER" id="PTHR11289:SF0">
    <property type="entry name" value="BREAST CANCER TYPE 2 SUSCEPTIBILITY PROTEIN"/>
    <property type="match status" value="1"/>
</dbReference>
<keyword evidence="2" id="KW-0227">DNA damage</keyword>
<evidence type="ECO:0000256" key="3">
    <source>
        <dbReference type="ARBA" id="ARBA00023204"/>
    </source>
</evidence>
<evidence type="ECO:0000256" key="2">
    <source>
        <dbReference type="ARBA" id="ARBA00022763"/>
    </source>
</evidence>
<feature type="region of interest" description="Disordered" evidence="4">
    <location>
        <begin position="235"/>
        <end position="261"/>
    </location>
</feature>
<name>A0A836KML0_9TRYP</name>
<reference evidence="7" key="2">
    <citation type="journal article" date="2021" name="Sci. Data">
        <title>Chromosome-scale genome sequencing, assembly and annotation of six genomes from subfamily Leishmaniinae.</title>
        <authorList>
            <person name="Almutairi H."/>
            <person name="Urbaniak M.D."/>
            <person name="Bates M.D."/>
            <person name="Jariyapan N."/>
            <person name="Kwakye-Nuako G."/>
            <person name="Thomaz Soccol V."/>
            <person name="Al-Salem W.S."/>
            <person name="Dillon R.J."/>
            <person name="Bates P.A."/>
            <person name="Gatherer D."/>
        </authorList>
    </citation>
    <scope>NUCLEOTIDE SEQUENCE [LARGE SCALE GENOMIC DNA]</scope>
</reference>
<dbReference type="Pfam" id="PF09103">
    <property type="entry name" value="BRCA-2_OB1"/>
    <property type="match status" value="1"/>
</dbReference>
<accession>A0A836KML0</accession>
<protein>
    <recommendedName>
        <fullName evidence="5">BRCA2 OB1 domain-containing protein</fullName>
    </recommendedName>
</protein>
<dbReference type="FunFam" id="2.40.50.140:FF:000438">
    <property type="entry name" value="DNA repair protein BRCA2, putative"/>
    <property type="match status" value="1"/>
</dbReference>
<dbReference type="OrthoDB" id="21095at2759"/>
<sequence length="1175" mass="126544">MKGIACPHCTFINPPNKVKCGVCLRLLRKRERNAGDSTASAVEEQPMGLHSPLAASLERTPSTPLNEHESPATDATKVRGTQEESPVLPVEPESSTAAMIQAVQPAWVEGTTTAPPEVPTLFTTASGKPVTVRRESLQKVADRLGLLTTPEMEGCVPTLFETASGKPVTVQRRSLDKAKASMDGLRADTASSATAPAPSSIPIGAAARVPTAPLRSPADHLKLMPLSSENEFVSSGAVRSTGPPRQPAIAEPPSTGLATSAPEHPLRIRAPYGVGDRRRGFVPPQQRPNAQVLAKLSHPAPPAQATRLTALRFNPDACTCRSIIPSPSLPSITSLVFLFTGSDCGSVLAALLGVSSSETVQLGHWHALLLKLGASPKHCTMQWCRHALMSAMARVHFMTTAPSGALSSAFSPLTVLLCIMQMYNTEMVNGERPALRKIVEGDISSASLAVLYVGSVCEERSSPHMRVVTLCDGIYHLKVACDVPLSRLIREGVLRPGQRMAVCGAKSLLHGQCVPTECDGQVILSINYNCVRAVSQQTPLGVCHGEPLPLPLPLVHPLGGLVPAIEGVVARVLPSFFISQEADETPATADGARQARHRIVKTVRNTHSQLQASDRLRAEAVAPAESEAAESRPLLRVTSLLLVKDCAEALVQQWETVDEEALLNDDGEGCASLPVEGSWITLYAVNPAKSRTAAAPFSRAKLFFSSRKLHYVPSNKPLQHMRCIWQAATDYSSTTGIGDVADVCGLYMGSHRNEQGTFALLLLRGDTYALLQILVPSAGRVLSLPMPKTERLPVLILNATFLTGADSVAGSDCCRLFANEYTALLQRSTQANLKGALGAAAQLRGLVDAAPQKYAARRAEVFRCLDDIGSSTSWGLGSGTTVCHRDAPPIPEVPLDVCPEAPRTNPTAVATSPIPPQREGRLPYYLRQPNGSGRTAQSRGVHIPSAAPLTSIGSIAMHGPYRATSTHSGLREPLIRPSNVAAAARSRHYGNIADLMFLCDSHLNRRAWHPLKDPLQVTHEGAARRDDGFKHVQLCWRLSADSADDMACRVEERSLFTAILESVLPLQELCSVIADDQHIDVSLARSERILEWRRQDSPSVWWRLFLDSRLLGAPADLDGASSQYLWWLPAEWAEAMRVVSVKLQPAFFFFSLSGELLRHAHLISDCCNVAELPCD</sequence>
<dbReference type="GO" id="GO:0006355">
    <property type="term" value="P:regulation of DNA-templated transcription"/>
    <property type="evidence" value="ECO:0007669"/>
    <property type="project" value="TreeGrafter"/>
</dbReference>
<dbReference type="InterPro" id="IPR015525">
    <property type="entry name" value="BRCA2"/>
</dbReference>
<evidence type="ECO:0000313" key="6">
    <source>
        <dbReference type="EMBL" id="KAG5479931.1"/>
    </source>
</evidence>